<evidence type="ECO:0000313" key="2">
    <source>
        <dbReference type="Proteomes" id="UP000230750"/>
    </source>
</evidence>
<evidence type="ECO:0000313" key="1">
    <source>
        <dbReference type="EMBL" id="PIK37422.1"/>
    </source>
</evidence>
<reference evidence="1 2" key="1">
    <citation type="journal article" date="2017" name="PLoS Biol.">
        <title>The sea cucumber genome provides insights into morphological evolution and visceral regeneration.</title>
        <authorList>
            <person name="Zhang X."/>
            <person name="Sun L."/>
            <person name="Yuan J."/>
            <person name="Sun Y."/>
            <person name="Gao Y."/>
            <person name="Zhang L."/>
            <person name="Li S."/>
            <person name="Dai H."/>
            <person name="Hamel J.F."/>
            <person name="Liu C."/>
            <person name="Yu Y."/>
            <person name="Liu S."/>
            <person name="Lin W."/>
            <person name="Guo K."/>
            <person name="Jin S."/>
            <person name="Xu P."/>
            <person name="Storey K.B."/>
            <person name="Huan P."/>
            <person name="Zhang T."/>
            <person name="Zhou Y."/>
            <person name="Zhang J."/>
            <person name="Lin C."/>
            <person name="Li X."/>
            <person name="Xing L."/>
            <person name="Huo D."/>
            <person name="Sun M."/>
            <person name="Wang L."/>
            <person name="Mercier A."/>
            <person name="Li F."/>
            <person name="Yang H."/>
            <person name="Xiang J."/>
        </authorList>
    </citation>
    <scope>NUCLEOTIDE SEQUENCE [LARGE SCALE GENOMIC DNA]</scope>
    <source>
        <strain evidence="1">Shaxun</strain>
        <tissue evidence="1">Muscle</tissue>
    </source>
</reference>
<comment type="caution">
    <text evidence="1">The sequence shown here is derived from an EMBL/GenBank/DDBJ whole genome shotgun (WGS) entry which is preliminary data.</text>
</comment>
<gene>
    <name evidence="1" type="ORF">BSL78_25751</name>
</gene>
<organism evidence="1 2">
    <name type="scientific">Stichopus japonicus</name>
    <name type="common">Sea cucumber</name>
    <dbReference type="NCBI Taxonomy" id="307972"/>
    <lineage>
        <taxon>Eukaryota</taxon>
        <taxon>Metazoa</taxon>
        <taxon>Echinodermata</taxon>
        <taxon>Eleutherozoa</taxon>
        <taxon>Echinozoa</taxon>
        <taxon>Holothuroidea</taxon>
        <taxon>Aspidochirotacea</taxon>
        <taxon>Aspidochirotida</taxon>
        <taxon>Stichopodidae</taxon>
        <taxon>Apostichopus</taxon>
    </lineage>
</organism>
<sequence>MIEPEGCAFQKHYTDVNGIRKLSINVTSCNQNSNIGCIATQVPLELLSTPQYSGRCGFNISKSIPVYQPPTSLVCQGPFSSPSVSYHVTISCSITDGYQPINLEVIKPEGCDYHEYYTNDNGTKELSVYVTSCDQNSTIGCIATQEPFQSLSTSQYSQRCEFNISKTDQG</sequence>
<dbReference type="AlphaFoldDB" id="A0A2G8JNS3"/>
<proteinExistence type="predicted"/>
<dbReference type="EMBL" id="MRZV01001507">
    <property type="protein sequence ID" value="PIK37422.1"/>
    <property type="molecule type" value="Genomic_DNA"/>
</dbReference>
<accession>A0A2G8JNS3</accession>
<protein>
    <submittedName>
        <fullName evidence="1">Uncharacterized protein</fullName>
    </submittedName>
</protein>
<dbReference type="Proteomes" id="UP000230750">
    <property type="component" value="Unassembled WGS sequence"/>
</dbReference>
<keyword evidence="2" id="KW-1185">Reference proteome</keyword>
<name>A0A2G8JNS3_STIJA</name>